<name>A0AC60PX04_IXOPE</name>
<evidence type="ECO:0000313" key="1">
    <source>
        <dbReference type="EMBL" id="KAG0425592.1"/>
    </source>
</evidence>
<reference evidence="1 2" key="1">
    <citation type="journal article" date="2020" name="Cell">
        <title>Large-Scale Comparative Analyses of Tick Genomes Elucidate Their Genetic Diversity and Vector Capacities.</title>
        <authorList>
            <consortium name="Tick Genome and Microbiome Consortium (TIGMIC)"/>
            <person name="Jia N."/>
            <person name="Wang J."/>
            <person name="Shi W."/>
            <person name="Du L."/>
            <person name="Sun Y."/>
            <person name="Zhan W."/>
            <person name="Jiang J.F."/>
            <person name="Wang Q."/>
            <person name="Zhang B."/>
            <person name="Ji P."/>
            <person name="Bell-Sakyi L."/>
            <person name="Cui X.M."/>
            <person name="Yuan T.T."/>
            <person name="Jiang B.G."/>
            <person name="Yang W.F."/>
            <person name="Lam T.T."/>
            <person name="Chang Q.C."/>
            <person name="Ding S.J."/>
            <person name="Wang X.J."/>
            <person name="Zhu J.G."/>
            <person name="Ruan X.D."/>
            <person name="Zhao L."/>
            <person name="Wei J.T."/>
            <person name="Ye R.Z."/>
            <person name="Que T.C."/>
            <person name="Du C.H."/>
            <person name="Zhou Y.H."/>
            <person name="Cheng J.X."/>
            <person name="Dai P.F."/>
            <person name="Guo W.B."/>
            <person name="Han X.H."/>
            <person name="Huang E.J."/>
            <person name="Li L.F."/>
            <person name="Wei W."/>
            <person name="Gao Y.C."/>
            <person name="Liu J.Z."/>
            <person name="Shao H.Z."/>
            <person name="Wang X."/>
            <person name="Wang C.C."/>
            <person name="Yang T.C."/>
            <person name="Huo Q.B."/>
            <person name="Li W."/>
            <person name="Chen H.Y."/>
            <person name="Chen S.E."/>
            <person name="Zhou L.G."/>
            <person name="Ni X.B."/>
            <person name="Tian J.H."/>
            <person name="Sheng Y."/>
            <person name="Liu T."/>
            <person name="Pan Y.S."/>
            <person name="Xia L.Y."/>
            <person name="Li J."/>
            <person name="Zhao F."/>
            <person name="Cao W.C."/>
        </authorList>
    </citation>
    <scope>NUCLEOTIDE SEQUENCE [LARGE SCALE GENOMIC DNA]</scope>
    <source>
        <strain evidence="1">Iper-2018</strain>
    </source>
</reference>
<dbReference type="Proteomes" id="UP000805193">
    <property type="component" value="Unassembled WGS sequence"/>
</dbReference>
<protein>
    <submittedName>
        <fullName evidence="1">Uncharacterized protein</fullName>
    </submittedName>
</protein>
<proteinExistence type="predicted"/>
<dbReference type="EMBL" id="JABSTQ010009819">
    <property type="protein sequence ID" value="KAG0425592.1"/>
    <property type="molecule type" value="Genomic_DNA"/>
</dbReference>
<gene>
    <name evidence="1" type="ORF">HPB47_027264</name>
</gene>
<sequence>MILRDMNEAFACLQIFGYRFPYFRYFRTPSWKRFERAMDDFSVRLFRHIEAAAERLKTRTEDREYTILEYLLAEKKLEFGEILAFMSDFVLGGADTTSSTVTFCLYHLARNPEAQDRARQEVLDVVGNESRTLEPEQLNQLPFLKACVKESLRLNPTLSGVFRKLDHEVILSGYLVPAGTPLFTENYVASRLEENFTRADEFLPERWLKRDDQGRQDWVLHPFASLPFSFGARMCLGRRLAELEIWIVLVKKTTPALGDIVSGVEPCGWMGACTAVEPRNAQCLVVFHETSITLQNSWQPNLFLEDLRVTPTPLEGSSYRLEA</sequence>
<comment type="caution">
    <text evidence="1">The sequence shown here is derived from an EMBL/GenBank/DDBJ whole genome shotgun (WGS) entry which is preliminary data.</text>
</comment>
<accession>A0AC60PX04</accession>
<keyword evidence="2" id="KW-1185">Reference proteome</keyword>
<evidence type="ECO:0000313" key="2">
    <source>
        <dbReference type="Proteomes" id="UP000805193"/>
    </source>
</evidence>
<organism evidence="1 2">
    <name type="scientific">Ixodes persulcatus</name>
    <name type="common">Taiga tick</name>
    <dbReference type="NCBI Taxonomy" id="34615"/>
    <lineage>
        <taxon>Eukaryota</taxon>
        <taxon>Metazoa</taxon>
        <taxon>Ecdysozoa</taxon>
        <taxon>Arthropoda</taxon>
        <taxon>Chelicerata</taxon>
        <taxon>Arachnida</taxon>
        <taxon>Acari</taxon>
        <taxon>Parasitiformes</taxon>
        <taxon>Ixodida</taxon>
        <taxon>Ixodoidea</taxon>
        <taxon>Ixodidae</taxon>
        <taxon>Ixodinae</taxon>
        <taxon>Ixodes</taxon>
    </lineage>
</organism>